<gene>
    <name evidence="2" type="ORF">E6H03_03190</name>
</gene>
<comment type="similarity">
    <text evidence="1">Belongs to the 3-oxoacid CoA-transferase subunit B family.</text>
</comment>
<name>A0A537JJK0_9BACT</name>
<protein>
    <submittedName>
        <fullName evidence="2">3-oxoadipate--succinyl-CoA transferase</fullName>
    </submittedName>
</protein>
<sequence length="285" mass="30275">MSTPAGSDPIWNRRNPRRACASTWSASIHEGGTGGARGARGVSPDIPVSDLMAVALARTIRDGEVVAQGVDSLLASLAILLARATHAPSLTWITVAGGVNPAPGSLPESSASPAWLQGTRAIFGNPEFYRLAMRGGMDRMFLGAAQIDQHLRLNLTVIGDRDRPRVRLPGGGGAAVLAQVIPHVVVWRTRHTPEIFVPKVDFVTAQGNVEAVVTPLGVLRALDGRLVLDARFPGVSPGEIAARTGFPVLPPGPVRVFEPTGDELRLLGDLDPGRRRELEFTRAPR</sequence>
<dbReference type="AlphaFoldDB" id="A0A537JJK0"/>
<organism evidence="2 3">
    <name type="scientific">Candidatus Segetimicrobium genomatis</name>
    <dbReference type="NCBI Taxonomy" id="2569760"/>
    <lineage>
        <taxon>Bacteria</taxon>
        <taxon>Bacillati</taxon>
        <taxon>Candidatus Sysuimicrobiota</taxon>
        <taxon>Candidatus Sysuimicrobiia</taxon>
        <taxon>Candidatus Sysuimicrobiales</taxon>
        <taxon>Candidatus Segetimicrobiaceae</taxon>
        <taxon>Candidatus Segetimicrobium</taxon>
    </lineage>
</organism>
<dbReference type="GO" id="GO:0008410">
    <property type="term" value="F:CoA-transferase activity"/>
    <property type="evidence" value="ECO:0007669"/>
    <property type="project" value="InterPro"/>
</dbReference>
<dbReference type="InterPro" id="IPR037171">
    <property type="entry name" value="NagB/RpiA_transferase-like"/>
</dbReference>
<evidence type="ECO:0000313" key="2">
    <source>
        <dbReference type="EMBL" id="TMI83723.1"/>
    </source>
</evidence>
<keyword evidence="2" id="KW-0808">Transferase</keyword>
<dbReference type="EMBL" id="VBAN01000095">
    <property type="protein sequence ID" value="TMI83723.1"/>
    <property type="molecule type" value="Genomic_DNA"/>
</dbReference>
<dbReference type="PANTHER" id="PTHR43293:SF3">
    <property type="entry name" value="CHOLESTEROL RING-CLEAVING HYDROLASE IPDB SUBUNIT"/>
    <property type="match status" value="1"/>
</dbReference>
<dbReference type="SUPFAM" id="SSF100950">
    <property type="entry name" value="NagB/RpiA/CoA transferase-like"/>
    <property type="match status" value="1"/>
</dbReference>
<reference evidence="2 3" key="1">
    <citation type="journal article" date="2019" name="Nat. Microbiol.">
        <title>Mediterranean grassland soil C-N compound turnover is dependent on rainfall and depth, and is mediated by genomically divergent microorganisms.</title>
        <authorList>
            <person name="Diamond S."/>
            <person name="Andeer P.F."/>
            <person name="Li Z."/>
            <person name="Crits-Christoph A."/>
            <person name="Burstein D."/>
            <person name="Anantharaman K."/>
            <person name="Lane K.R."/>
            <person name="Thomas B.C."/>
            <person name="Pan C."/>
            <person name="Northen T.R."/>
            <person name="Banfield J.F."/>
        </authorList>
    </citation>
    <scope>NUCLEOTIDE SEQUENCE [LARGE SCALE GENOMIC DNA]</scope>
    <source>
        <strain evidence="2">NP_6</strain>
    </source>
</reference>
<dbReference type="SMART" id="SM00882">
    <property type="entry name" value="CoA_trans"/>
    <property type="match status" value="1"/>
</dbReference>
<dbReference type="Pfam" id="PF01144">
    <property type="entry name" value="CoA_trans"/>
    <property type="match status" value="1"/>
</dbReference>
<dbReference type="InterPro" id="IPR004165">
    <property type="entry name" value="CoA_trans_fam_I"/>
</dbReference>
<dbReference type="PANTHER" id="PTHR43293">
    <property type="entry name" value="ACETATE COA-TRANSFERASE YDIF"/>
    <property type="match status" value="1"/>
</dbReference>
<proteinExistence type="inferred from homology"/>
<dbReference type="Proteomes" id="UP000318093">
    <property type="component" value="Unassembled WGS sequence"/>
</dbReference>
<comment type="caution">
    <text evidence="2">The sequence shown here is derived from an EMBL/GenBank/DDBJ whole genome shotgun (WGS) entry which is preliminary data.</text>
</comment>
<evidence type="ECO:0000256" key="1">
    <source>
        <dbReference type="ARBA" id="ARBA00007047"/>
    </source>
</evidence>
<dbReference type="Gene3D" id="3.40.1080.10">
    <property type="entry name" value="Glutaconate Coenzyme A-transferase"/>
    <property type="match status" value="1"/>
</dbReference>
<accession>A0A537JJK0</accession>
<evidence type="ECO:0000313" key="3">
    <source>
        <dbReference type="Proteomes" id="UP000318093"/>
    </source>
</evidence>